<protein>
    <recommendedName>
        <fullName evidence="4">N-acetylgalactosaminide beta-1,3-galactosyltransferase</fullName>
        <ecNumber evidence="4">2.4.1.122</ecNumber>
    </recommendedName>
</protein>
<dbReference type="Pfam" id="PF02434">
    <property type="entry name" value="Fringe"/>
    <property type="match status" value="1"/>
</dbReference>
<evidence type="ECO:0000256" key="3">
    <source>
        <dbReference type="ARBA" id="ARBA00006462"/>
    </source>
</evidence>
<evidence type="ECO:0000256" key="4">
    <source>
        <dbReference type="ARBA" id="ARBA00012557"/>
    </source>
</evidence>
<dbReference type="AlphaFoldDB" id="A0A9P7QFD0"/>
<gene>
    <name evidence="16" type="ORF">E4U09_004207</name>
</gene>
<dbReference type="PANTHER" id="PTHR23033:SF40">
    <property type="entry name" value="APPLE DOMAIN-CONTAINING PROTEIN"/>
    <property type="match status" value="1"/>
</dbReference>
<evidence type="ECO:0000256" key="7">
    <source>
        <dbReference type="ARBA" id="ARBA00022692"/>
    </source>
</evidence>
<evidence type="ECO:0000313" key="17">
    <source>
        <dbReference type="Proteomes" id="UP000707071"/>
    </source>
</evidence>
<dbReference type="GO" id="GO:0016263">
    <property type="term" value="F:glycoprotein-N-acetylgalactosamine 3-beta-galactosyltransferase activity"/>
    <property type="evidence" value="ECO:0007669"/>
    <property type="project" value="UniProtKB-EC"/>
</dbReference>
<evidence type="ECO:0000259" key="14">
    <source>
        <dbReference type="Pfam" id="PF00024"/>
    </source>
</evidence>
<dbReference type="EMBL" id="SRRH01000337">
    <property type="protein sequence ID" value="KAG6290855.1"/>
    <property type="molecule type" value="Genomic_DNA"/>
</dbReference>
<comment type="similarity">
    <text evidence="3">Belongs to the glycosyltransferase 31 family. Beta3-Gal-T subfamily.</text>
</comment>
<evidence type="ECO:0000256" key="2">
    <source>
        <dbReference type="ARBA" id="ARBA00004922"/>
    </source>
</evidence>
<keyword evidence="6" id="KW-0808">Transferase</keyword>
<dbReference type="InterPro" id="IPR003378">
    <property type="entry name" value="Fringe-like_glycosylTrfase"/>
</dbReference>
<organism evidence="16 17">
    <name type="scientific">Claviceps aff. purpurea</name>
    <dbReference type="NCBI Taxonomy" id="1967640"/>
    <lineage>
        <taxon>Eukaryota</taxon>
        <taxon>Fungi</taxon>
        <taxon>Dikarya</taxon>
        <taxon>Ascomycota</taxon>
        <taxon>Pezizomycotina</taxon>
        <taxon>Sordariomycetes</taxon>
        <taxon>Hypocreomycetidae</taxon>
        <taxon>Hypocreales</taxon>
        <taxon>Clavicipitaceae</taxon>
        <taxon>Claviceps</taxon>
    </lineage>
</organism>
<dbReference type="GO" id="GO:0016020">
    <property type="term" value="C:membrane"/>
    <property type="evidence" value="ECO:0007669"/>
    <property type="project" value="UniProtKB-SubCell"/>
</dbReference>
<evidence type="ECO:0000256" key="10">
    <source>
        <dbReference type="ARBA" id="ARBA00022989"/>
    </source>
</evidence>
<dbReference type="GO" id="GO:0000166">
    <property type="term" value="F:nucleotide binding"/>
    <property type="evidence" value="ECO:0007669"/>
    <property type="project" value="UniProtKB-KW"/>
</dbReference>
<keyword evidence="17" id="KW-1185">Reference proteome</keyword>
<keyword evidence="11 13" id="KW-0472">Membrane</keyword>
<evidence type="ECO:0000256" key="5">
    <source>
        <dbReference type="ARBA" id="ARBA00022676"/>
    </source>
</evidence>
<feature type="domain" description="Apple" evidence="14">
    <location>
        <begin position="444"/>
        <end position="486"/>
    </location>
</feature>
<comment type="subcellular location">
    <subcellularLocation>
        <location evidence="1">Membrane</location>
        <topology evidence="1">Single-pass type II membrane protein</topology>
    </subcellularLocation>
</comment>
<feature type="domain" description="Fringe-like glycosyltransferase" evidence="15">
    <location>
        <begin position="239"/>
        <end position="290"/>
    </location>
</feature>
<dbReference type="InterPro" id="IPR026050">
    <property type="entry name" value="C1GALT1/C1GALT1_chp1"/>
</dbReference>
<proteinExistence type="inferred from homology"/>
<dbReference type="EC" id="2.4.1.122" evidence="4"/>
<dbReference type="InterPro" id="IPR003609">
    <property type="entry name" value="Pan_app"/>
</dbReference>
<evidence type="ECO:0000256" key="13">
    <source>
        <dbReference type="SAM" id="Phobius"/>
    </source>
</evidence>
<evidence type="ECO:0000313" key="16">
    <source>
        <dbReference type="EMBL" id="KAG6290855.1"/>
    </source>
</evidence>
<evidence type="ECO:0000256" key="6">
    <source>
        <dbReference type="ARBA" id="ARBA00022679"/>
    </source>
</evidence>
<feature type="region of interest" description="Disordered" evidence="12">
    <location>
        <begin position="126"/>
        <end position="165"/>
    </location>
</feature>
<dbReference type="PANTHER" id="PTHR23033">
    <property type="entry name" value="BETA1,3-GALACTOSYLTRANSFERASE"/>
    <property type="match status" value="1"/>
</dbReference>
<evidence type="ECO:0000256" key="8">
    <source>
        <dbReference type="ARBA" id="ARBA00022741"/>
    </source>
</evidence>
<dbReference type="Gene3D" id="3.90.550.50">
    <property type="match status" value="1"/>
</dbReference>
<feature type="compositionally biased region" description="Acidic residues" evidence="12">
    <location>
        <begin position="136"/>
        <end position="155"/>
    </location>
</feature>
<sequence>MFTFRRRSVRRRLIPLVLLLTLALTIWYLCQPPDSPAVLALHFNAWRVGNALGGASPDNIGGRDDGPGKFPIHIPSEVGVLIKTGYGTRHRLREQLIAFAVEGGILGDEGRDFLVVGDWSQKALSKSASKAAREDAGEDDAELDKAEEEEEEENANGEPQPGREIPELGVREIHDAVGLVMESGDIGEAFREHERFGKYRSLRGAVDAGDAVRAEQLGGKYGWELDALKFIKGMDMAYRRMPHKKWYMILDDDTFVVRTSLQALLRTLDPARPMYLGNSVGDYKARFAHGGSAVLISGAAMRLLFAGRPDVVREAYVRSLDETWGDRLVATTLQRVGVYIAEPYSRFFNGETPGLTRIRPESVCVPVVSFHGLRDPGVMLATGRTMARNRMTYRNHHSFYIPRDAPLLWGELWDLYARNPLETYAAAEEPFQPGDLVGPARGDPDVKAWKGVWSADACRRKCGSRRRCLAWSYDTETRECRGSPWVVADAAADGNMLTGVNWAMAKAMGECLPGGI</sequence>
<feature type="transmembrane region" description="Helical" evidence="13">
    <location>
        <begin position="12"/>
        <end position="29"/>
    </location>
</feature>
<evidence type="ECO:0000256" key="11">
    <source>
        <dbReference type="ARBA" id="ARBA00023136"/>
    </source>
</evidence>
<keyword evidence="10 13" id="KW-1133">Transmembrane helix</keyword>
<keyword evidence="5" id="KW-0328">Glycosyltransferase</keyword>
<comment type="caution">
    <text evidence="16">The sequence shown here is derived from an EMBL/GenBank/DDBJ whole genome shotgun (WGS) entry which is preliminary data.</text>
</comment>
<keyword evidence="7 13" id="KW-0812">Transmembrane</keyword>
<accession>A0A9P7QFD0</accession>
<dbReference type="Pfam" id="PF00024">
    <property type="entry name" value="PAN_1"/>
    <property type="match status" value="1"/>
</dbReference>
<reference evidence="16 17" key="1">
    <citation type="journal article" date="2020" name="bioRxiv">
        <title>Whole genome comparisons of ergot fungi reveals the divergence and evolution of species within the genus Claviceps are the result of varying mechanisms driving genome evolution and host range expansion.</title>
        <authorList>
            <person name="Wyka S.A."/>
            <person name="Mondo S.J."/>
            <person name="Liu M."/>
            <person name="Dettman J."/>
            <person name="Nalam V."/>
            <person name="Broders K.D."/>
        </authorList>
    </citation>
    <scope>NUCLEOTIDE SEQUENCE [LARGE SCALE GENOMIC DNA]</scope>
    <source>
        <strain evidence="16 17">Clav52</strain>
    </source>
</reference>
<comment type="pathway">
    <text evidence="2">Protein modification; protein glycosylation.</text>
</comment>
<name>A0A9P7QFD0_9HYPO</name>
<evidence type="ECO:0000256" key="1">
    <source>
        <dbReference type="ARBA" id="ARBA00004606"/>
    </source>
</evidence>
<evidence type="ECO:0000256" key="9">
    <source>
        <dbReference type="ARBA" id="ARBA00022968"/>
    </source>
</evidence>
<keyword evidence="9" id="KW-0735">Signal-anchor</keyword>
<evidence type="ECO:0000256" key="12">
    <source>
        <dbReference type="SAM" id="MobiDB-lite"/>
    </source>
</evidence>
<dbReference type="Gene3D" id="3.50.4.10">
    <property type="entry name" value="Hepatocyte Growth Factor"/>
    <property type="match status" value="1"/>
</dbReference>
<keyword evidence="8" id="KW-0547">Nucleotide-binding</keyword>
<evidence type="ECO:0000259" key="15">
    <source>
        <dbReference type="Pfam" id="PF02434"/>
    </source>
</evidence>
<dbReference type="Proteomes" id="UP000707071">
    <property type="component" value="Unassembled WGS sequence"/>
</dbReference>